<dbReference type="GeneID" id="107429268"/>
<proteinExistence type="inferred from homology"/>
<gene>
    <name evidence="3" type="primary">LOC107429268</name>
</gene>
<dbReference type="InterPro" id="IPR007736">
    <property type="entry name" value="Caleosin-related"/>
</dbReference>
<dbReference type="InterPro" id="IPR011992">
    <property type="entry name" value="EF-hand-dom_pair"/>
</dbReference>
<dbReference type="AlphaFoldDB" id="A0A6P4B0V8"/>
<sequence length="196" mass="22418">MASSSPPAKNIYEENGDLTPLQKHVAFFDRNHDGLIYPWETFRGFRAVGCGIPLSIAGATLINIGFSQKTRPGKFPSLLFPIDIKYIHTCKHGSDSDTYDAQGRFDPVKFEDIFRKHAHTNSDALTSDELMEMLKANRDPKDYKNWLVSWSEWKLLYSLGKDKNGLLRKETLKSFYDGSLFYEIENERSSAAKKKK</sequence>
<organism evidence="2 3">
    <name type="scientific">Ziziphus jujuba</name>
    <name type="common">Chinese jujube</name>
    <name type="synonym">Ziziphus sativa</name>
    <dbReference type="NCBI Taxonomy" id="326968"/>
    <lineage>
        <taxon>Eukaryota</taxon>
        <taxon>Viridiplantae</taxon>
        <taxon>Streptophyta</taxon>
        <taxon>Embryophyta</taxon>
        <taxon>Tracheophyta</taxon>
        <taxon>Spermatophyta</taxon>
        <taxon>Magnoliopsida</taxon>
        <taxon>eudicotyledons</taxon>
        <taxon>Gunneridae</taxon>
        <taxon>Pentapetalae</taxon>
        <taxon>rosids</taxon>
        <taxon>fabids</taxon>
        <taxon>Rosales</taxon>
        <taxon>Rhamnaceae</taxon>
        <taxon>Paliureae</taxon>
        <taxon>Ziziphus</taxon>
    </lineage>
</organism>
<keyword evidence="2" id="KW-1185">Reference proteome</keyword>
<dbReference type="PANTHER" id="PTHR31495">
    <property type="entry name" value="PEROXYGENASE 3-RELATED"/>
    <property type="match status" value="1"/>
</dbReference>
<evidence type="ECO:0000313" key="2">
    <source>
        <dbReference type="Proteomes" id="UP001652623"/>
    </source>
</evidence>
<dbReference type="GO" id="GO:0005509">
    <property type="term" value="F:calcium ion binding"/>
    <property type="evidence" value="ECO:0007669"/>
    <property type="project" value="TreeGrafter"/>
</dbReference>
<accession>A0A6P4B0V8</accession>
<dbReference type="Proteomes" id="UP001652623">
    <property type="component" value="Chromosome 12"/>
</dbReference>
<dbReference type="SUPFAM" id="SSF47473">
    <property type="entry name" value="EF-hand"/>
    <property type="match status" value="1"/>
</dbReference>
<dbReference type="PANTHER" id="PTHR31495:SF1">
    <property type="entry name" value="INACTIVE PEROXYGENASE-LIKE PROTEIN-RELATED"/>
    <property type="match status" value="1"/>
</dbReference>
<protein>
    <submittedName>
        <fullName evidence="3">Probable peroxygenase 4</fullName>
    </submittedName>
</protein>
<evidence type="ECO:0000256" key="1">
    <source>
        <dbReference type="ARBA" id="ARBA00006765"/>
    </source>
</evidence>
<dbReference type="Pfam" id="PF05042">
    <property type="entry name" value="Caleosin"/>
    <property type="match status" value="1"/>
</dbReference>
<dbReference type="InParanoid" id="A0A6P4B0V8"/>
<dbReference type="GO" id="GO:0004497">
    <property type="term" value="F:monooxygenase activity"/>
    <property type="evidence" value="ECO:0007669"/>
    <property type="project" value="TreeGrafter"/>
</dbReference>
<dbReference type="KEGG" id="zju:107429268"/>
<evidence type="ECO:0000313" key="3">
    <source>
        <dbReference type="RefSeq" id="XP_015895407.2"/>
    </source>
</evidence>
<reference evidence="3" key="1">
    <citation type="submission" date="2025-08" db="UniProtKB">
        <authorList>
            <consortium name="RefSeq"/>
        </authorList>
    </citation>
    <scope>IDENTIFICATION</scope>
    <source>
        <tissue evidence="3">Seedling</tissue>
    </source>
</reference>
<dbReference type="RefSeq" id="XP_015895407.2">
    <property type="nucleotide sequence ID" value="XM_016039921.4"/>
</dbReference>
<comment type="similarity">
    <text evidence="1">Belongs to the caleosin family.</text>
</comment>
<name>A0A6P4B0V8_ZIZJJ</name>